<dbReference type="EMBL" id="OU892287">
    <property type="protein sequence ID" value="CAG9762126.1"/>
    <property type="molecule type" value="Genomic_DNA"/>
</dbReference>
<proteinExistence type="predicted"/>
<evidence type="ECO:0000313" key="4">
    <source>
        <dbReference type="Proteomes" id="UP001152799"/>
    </source>
</evidence>
<gene>
    <name evidence="3" type="ORF">CEUTPL_LOCUS2810</name>
</gene>
<evidence type="ECO:0000256" key="1">
    <source>
        <dbReference type="SAM" id="Coils"/>
    </source>
</evidence>
<reference evidence="3" key="1">
    <citation type="submission" date="2022-01" db="EMBL/GenBank/DDBJ databases">
        <authorList>
            <person name="King R."/>
        </authorList>
    </citation>
    <scope>NUCLEOTIDE SEQUENCE</scope>
</reference>
<feature type="region of interest" description="Disordered" evidence="2">
    <location>
        <begin position="235"/>
        <end position="266"/>
    </location>
</feature>
<accession>A0A9N9MCL9</accession>
<evidence type="ECO:0000313" key="3">
    <source>
        <dbReference type="EMBL" id="CAG9762126.1"/>
    </source>
</evidence>
<keyword evidence="1" id="KW-0175">Coiled coil</keyword>
<feature type="region of interest" description="Disordered" evidence="2">
    <location>
        <begin position="1"/>
        <end position="35"/>
    </location>
</feature>
<feature type="compositionally biased region" description="Low complexity" evidence="2">
    <location>
        <begin position="119"/>
        <end position="134"/>
    </location>
</feature>
<feature type="region of interest" description="Disordered" evidence="2">
    <location>
        <begin position="104"/>
        <end position="169"/>
    </location>
</feature>
<protein>
    <submittedName>
        <fullName evidence="3">Uncharacterized protein</fullName>
    </submittedName>
</protein>
<feature type="compositionally biased region" description="Polar residues" evidence="2">
    <location>
        <begin position="135"/>
        <end position="154"/>
    </location>
</feature>
<evidence type="ECO:0000256" key="2">
    <source>
        <dbReference type="SAM" id="MobiDB-lite"/>
    </source>
</evidence>
<keyword evidence="4" id="KW-1185">Reference proteome</keyword>
<name>A0A9N9MCL9_9CUCU</name>
<dbReference type="Proteomes" id="UP001152799">
    <property type="component" value="Chromosome 11"/>
</dbReference>
<organism evidence="3 4">
    <name type="scientific">Ceutorhynchus assimilis</name>
    <name type="common">cabbage seed weevil</name>
    <dbReference type="NCBI Taxonomy" id="467358"/>
    <lineage>
        <taxon>Eukaryota</taxon>
        <taxon>Metazoa</taxon>
        <taxon>Ecdysozoa</taxon>
        <taxon>Arthropoda</taxon>
        <taxon>Hexapoda</taxon>
        <taxon>Insecta</taxon>
        <taxon>Pterygota</taxon>
        <taxon>Neoptera</taxon>
        <taxon>Endopterygota</taxon>
        <taxon>Coleoptera</taxon>
        <taxon>Polyphaga</taxon>
        <taxon>Cucujiformia</taxon>
        <taxon>Curculionidae</taxon>
        <taxon>Ceutorhynchinae</taxon>
        <taxon>Ceutorhynchus</taxon>
    </lineage>
</organism>
<sequence>MASDNRRKTPPQTSQVKSAPVQDSEEVGSTSTNNINTKYRKEVMVKLDNNKTLHIVHLDPKTVSINGRPFKRELVNYYLNIHKQQQQERKQQVNAKIRDLLKRKIKQESKTTNNSTPIVNGNDSSSSSGSVKNSLLRTQLLTPKTTNKKSQPPENNEEDPLFNKNHSNSDGIKFLQHQFKTDPTLQSILAEIATLQKEYNDLDANLIDKEVEAMREKNRLPSMVDFNLFKGQEPSKTNVVKGKQPETVVRPSTSQTPKSPKPVPELIPVNGLKQVVSTISNHNDTYGPGKLVIDEDAIYEQESSTDSIKPERTKKPNSPCLCYTKRKTKSQFKRHSIICNTFPNIMKIEKSLPNEPVSPSSSSASSDLKIMEVFANGKKIISCDRCNFEGTEDEVANHSLSHFKKVKETHKNNLYSKSEKHLCGGNVQIKSEPIDCIVIDDDD</sequence>
<dbReference type="AlphaFoldDB" id="A0A9N9MCL9"/>
<feature type="coiled-coil region" evidence="1">
    <location>
        <begin position="185"/>
        <end position="212"/>
    </location>
</feature>